<gene>
    <name evidence="2" type="ORF">DGD08_03615</name>
</gene>
<accession>A0A3D4V5B1</accession>
<reference evidence="2 3" key="1">
    <citation type="journal article" date="2018" name="Nat. Biotechnol.">
        <title>A standardized bacterial taxonomy based on genome phylogeny substantially revises the tree of life.</title>
        <authorList>
            <person name="Parks D.H."/>
            <person name="Chuvochina M."/>
            <person name="Waite D.W."/>
            <person name="Rinke C."/>
            <person name="Skarshewski A."/>
            <person name="Chaumeil P.A."/>
            <person name="Hugenholtz P."/>
        </authorList>
    </citation>
    <scope>NUCLEOTIDE SEQUENCE [LARGE SCALE GENOMIC DNA]</scope>
    <source>
        <strain evidence="2">UBA8844</strain>
    </source>
</reference>
<name>A0A3D4V5B1_9BACT</name>
<evidence type="ECO:0000313" key="3">
    <source>
        <dbReference type="Proteomes" id="UP000264071"/>
    </source>
</evidence>
<dbReference type="GO" id="GO:0004180">
    <property type="term" value="F:carboxypeptidase activity"/>
    <property type="evidence" value="ECO:0007669"/>
    <property type="project" value="UniProtKB-KW"/>
</dbReference>
<dbReference type="SUPFAM" id="SSF49452">
    <property type="entry name" value="Starch-binding domain-like"/>
    <property type="match status" value="1"/>
</dbReference>
<protein>
    <submittedName>
        <fullName evidence="2">Carboxypeptidase regulatory-like domain-containing protein</fullName>
    </submittedName>
</protein>
<keyword evidence="1" id="KW-0732">Signal</keyword>
<dbReference type="AlphaFoldDB" id="A0A3D4V5B1"/>
<keyword evidence="2" id="KW-0378">Hydrolase</keyword>
<dbReference type="InterPro" id="IPR013784">
    <property type="entry name" value="Carb-bd-like_fold"/>
</dbReference>
<feature type="chain" id="PRO_5017552766" evidence="1">
    <location>
        <begin position="38"/>
        <end position="400"/>
    </location>
</feature>
<keyword evidence="2" id="KW-0645">Protease</keyword>
<dbReference type="Gene3D" id="2.60.40.1120">
    <property type="entry name" value="Carboxypeptidase-like, regulatory domain"/>
    <property type="match status" value="1"/>
</dbReference>
<feature type="signal peptide" evidence="1">
    <location>
        <begin position="1"/>
        <end position="37"/>
    </location>
</feature>
<dbReference type="GO" id="GO:0030246">
    <property type="term" value="F:carbohydrate binding"/>
    <property type="evidence" value="ECO:0007669"/>
    <property type="project" value="InterPro"/>
</dbReference>
<sequence length="400" mass="44112">MTYYEWLWRHNRARHAMWLLTLTMLAGLPLVSSTAMAQTSGASPTVGTLQGTVRAAVTDVPLPYAVIAIPALAIERFSGPNGTFLLGNVPVGSHEVVIRRLGFVPDRRTVTITTAQTTVLDVRLTQVPVRLSSMLVRSAEPCRSPGLPDSARFPEVAQLVGLLRENADRYRLLVKQYPFAYVQTRATGQLIDRGLIIQHVDSIRVSGASSVQYRPGNVVRRDRSGGRDEYRMHLPTLLDLSDAAFLRNHCFHYAGASTHDDETWFRLDVRASERLSSPDVHGAFFLDSATAQLRRMELEMSRPGRLPSTLRTIRAVQVTTQFLEIAPGVSLIDNVCAVNWIKGRGPLAQHAAELQQVLVYAFSAPPPDILPQGQRATPPWRRGVSVPRTALSCVPPDDGS</sequence>
<evidence type="ECO:0000313" key="2">
    <source>
        <dbReference type="EMBL" id="HCT56281.1"/>
    </source>
</evidence>
<dbReference type="EMBL" id="DPIY01000004">
    <property type="protein sequence ID" value="HCT56281.1"/>
    <property type="molecule type" value="Genomic_DNA"/>
</dbReference>
<proteinExistence type="predicted"/>
<dbReference type="Pfam" id="PF13620">
    <property type="entry name" value="CarboxypepD_reg"/>
    <property type="match status" value="1"/>
</dbReference>
<keyword evidence="2" id="KW-0121">Carboxypeptidase</keyword>
<comment type="caution">
    <text evidence="2">The sequence shown here is derived from an EMBL/GenBank/DDBJ whole genome shotgun (WGS) entry which is preliminary data.</text>
</comment>
<organism evidence="2 3">
    <name type="scientific">Gemmatimonas aurantiaca</name>
    <dbReference type="NCBI Taxonomy" id="173480"/>
    <lineage>
        <taxon>Bacteria</taxon>
        <taxon>Pseudomonadati</taxon>
        <taxon>Gemmatimonadota</taxon>
        <taxon>Gemmatimonadia</taxon>
        <taxon>Gemmatimonadales</taxon>
        <taxon>Gemmatimonadaceae</taxon>
        <taxon>Gemmatimonas</taxon>
    </lineage>
</organism>
<dbReference type="Proteomes" id="UP000264071">
    <property type="component" value="Unassembled WGS sequence"/>
</dbReference>
<evidence type="ECO:0000256" key="1">
    <source>
        <dbReference type="SAM" id="SignalP"/>
    </source>
</evidence>